<dbReference type="PROSITE" id="PS50943">
    <property type="entry name" value="HTH_CROC1"/>
    <property type="match status" value="1"/>
</dbReference>
<dbReference type="FunFam" id="1.10.260.40:FF:000015">
    <property type="entry name" value="Endothelial differentiation-related factor 1"/>
    <property type="match status" value="1"/>
</dbReference>
<dbReference type="Pfam" id="PF01381">
    <property type="entry name" value="HTH_3"/>
    <property type="match status" value="1"/>
</dbReference>
<reference evidence="6 7" key="1">
    <citation type="submission" date="2024-01" db="EMBL/GenBank/DDBJ databases">
        <title>The genome of the rayed Mediterranean limpet Patella caerulea (Linnaeus, 1758).</title>
        <authorList>
            <person name="Anh-Thu Weber A."/>
            <person name="Halstead-Nussloch G."/>
        </authorList>
    </citation>
    <scope>NUCLEOTIDE SEQUENCE [LARGE SCALE GENOMIC DNA]</scope>
    <source>
        <strain evidence="6">AATW-2023a</strain>
        <tissue evidence="6">Whole specimen</tissue>
    </source>
</reference>
<name>A0AAN8KJD0_PATCE</name>
<dbReference type="PANTHER" id="PTHR10245">
    <property type="entry name" value="ENDOTHELIAL DIFFERENTIATION-RELATED FACTOR 1 MULTIPROTEIN BRIDGING FACTOR 1"/>
    <property type="match status" value="1"/>
</dbReference>
<dbReference type="InterPro" id="IPR013729">
    <property type="entry name" value="MBF1_N"/>
</dbReference>
<proteinExistence type="predicted"/>
<dbReference type="CDD" id="cd00093">
    <property type="entry name" value="HTH_XRE"/>
    <property type="match status" value="1"/>
</dbReference>
<feature type="domain" description="HTH cro/C1-type" evidence="5">
    <location>
        <begin position="79"/>
        <end position="133"/>
    </location>
</feature>
<dbReference type="PANTHER" id="PTHR10245:SF15">
    <property type="entry name" value="ENDOTHELIAL DIFFERENTIATION-RELATED FACTOR 1"/>
    <property type="match status" value="1"/>
</dbReference>
<feature type="region of interest" description="Disordered" evidence="4">
    <location>
        <begin position="1"/>
        <end position="35"/>
    </location>
</feature>
<dbReference type="EMBL" id="JAZGQO010000001">
    <property type="protein sequence ID" value="KAK6196178.1"/>
    <property type="molecule type" value="Genomic_DNA"/>
</dbReference>
<dbReference type="Pfam" id="PF08523">
    <property type="entry name" value="MBF1"/>
    <property type="match status" value="1"/>
</dbReference>
<evidence type="ECO:0000256" key="1">
    <source>
        <dbReference type="ARBA" id="ARBA00023015"/>
    </source>
</evidence>
<keyword evidence="7" id="KW-1185">Reference proteome</keyword>
<organism evidence="6 7">
    <name type="scientific">Patella caerulea</name>
    <name type="common">Rayed Mediterranean limpet</name>
    <dbReference type="NCBI Taxonomy" id="87958"/>
    <lineage>
        <taxon>Eukaryota</taxon>
        <taxon>Metazoa</taxon>
        <taxon>Spiralia</taxon>
        <taxon>Lophotrochozoa</taxon>
        <taxon>Mollusca</taxon>
        <taxon>Gastropoda</taxon>
        <taxon>Patellogastropoda</taxon>
        <taxon>Patelloidea</taxon>
        <taxon>Patellidae</taxon>
        <taxon>Patella</taxon>
    </lineage>
</organism>
<dbReference type="Proteomes" id="UP001347796">
    <property type="component" value="Unassembled WGS sequence"/>
</dbReference>
<evidence type="ECO:0000256" key="4">
    <source>
        <dbReference type="SAM" id="MobiDB-lite"/>
    </source>
</evidence>
<dbReference type="SUPFAM" id="SSF47413">
    <property type="entry name" value="lambda repressor-like DNA-binding domains"/>
    <property type="match status" value="1"/>
</dbReference>
<evidence type="ECO:0000256" key="2">
    <source>
        <dbReference type="ARBA" id="ARBA00023125"/>
    </source>
</evidence>
<keyword evidence="3" id="KW-0804">Transcription</keyword>
<comment type="caution">
    <text evidence="6">The sequence shown here is derived from an EMBL/GenBank/DDBJ whole genome shotgun (WGS) entry which is preliminary data.</text>
</comment>
<dbReference type="GO" id="GO:0003677">
    <property type="term" value="F:DNA binding"/>
    <property type="evidence" value="ECO:0007669"/>
    <property type="project" value="UniProtKB-KW"/>
</dbReference>
<keyword evidence="1" id="KW-0805">Transcription regulation</keyword>
<gene>
    <name evidence="6" type="ORF">SNE40_001452</name>
</gene>
<evidence type="ECO:0000313" key="6">
    <source>
        <dbReference type="EMBL" id="KAK6196178.1"/>
    </source>
</evidence>
<dbReference type="SMART" id="SM00530">
    <property type="entry name" value="HTH_XRE"/>
    <property type="match status" value="1"/>
</dbReference>
<dbReference type="GO" id="GO:0005634">
    <property type="term" value="C:nucleus"/>
    <property type="evidence" value="ECO:0007669"/>
    <property type="project" value="TreeGrafter"/>
</dbReference>
<accession>A0AAN8KJD0</accession>
<dbReference type="InterPro" id="IPR001387">
    <property type="entry name" value="Cro/C1-type_HTH"/>
</dbReference>
<protein>
    <recommendedName>
        <fullName evidence="5">HTH cro/C1-type domain-containing protein</fullName>
    </recommendedName>
</protein>
<dbReference type="Gene3D" id="1.10.260.40">
    <property type="entry name" value="lambda repressor-like DNA-binding domains"/>
    <property type="match status" value="1"/>
</dbReference>
<dbReference type="AlphaFoldDB" id="A0AAN8KJD0"/>
<keyword evidence="2" id="KW-0238">DNA-binding</keyword>
<evidence type="ECO:0000256" key="3">
    <source>
        <dbReference type="ARBA" id="ARBA00023163"/>
    </source>
</evidence>
<sequence>MADWNEVTYLRKPQPKGQERRATGAVNRALQSGGTVDTKKKFAAATNKHVVTDKNTAKLDRETEELHHDHIDRSVAQLIQQGRQSKGINQKDLATRINEKQQVVNDYESGKAIPSQGILAKMEKVLEIKLRGKDKGRPLEPKASKK</sequence>
<dbReference type="InterPro" id="IPR010982">
    <property type="entry name" value="Lambda_DNA-bd_dom_sf"/>
</dbReference>
<evidence type="ECO:0000313" key="7">
    <source>
        <dbReference type="Proteomes" id="UP001347796"/>
    </source>
</evidence>
<evidence type="ECO:0000259" key="5">
    <source>
        <dbReference type="PROSITE" id="PS50943"/>
    </source>
</evidence>